<dbReference type="PhylomeDB" id="A0A0K6S9D9"/>
<dbReference type="PANTHER" id="PTHR24113">
    <property type="entry name" value="RAN GTPASE-ACTIVATING PROTEIN 1"/>
    <property type="match status" value="1"/>
</dbReference>
<feature type="compositionally biased region" description="Gly residues" evidence="4">
    <location>
        <begin position="881"/>
        <end position="892"/>
    </location>
</feature>
<dbReference type="EMBL" id="CDMZ01002865">
    <property type="protein sequence ID" value="CUC10176.1"/>
    <property type="molecule type" value="Genomic_DNA"/>
</dbReference>
<dbReference type="GO" id="GO:0005829">
    <property type="term" value="C:cytosol"/>
    <property type="evidence" value="ECO:0007669"/>
    <property type="project" value="TreeGrafter"/>
</dbReference>
<dbReference type="GO" id="GO:0048471">
    <property type="term" value="C:perinuclear region of cytoplasm"/>
    <property type="evidence" value="ECO:0007669"/>
    <property type="project" value="TreeGrafter"/>
</dbReference>
<feature type="region of interest" description="Disordered" evidence="4">
    <location>
        <begin position="865"/>
        <end position="929"/>
    </location>
</feature>
<sequence>MQEAQEGLTRDPAPGTIQRSPEDSETCLWTLLKSVGPSSEGVSGMASHRDGYGMAWVCLCSARKGKVPGLSLRFLDLSDFDLAPRKTFFLLTQLPRSVEKLTLGSAAVEGPALPLLCQFLEGLEGGAQGQGGGTLGEQGEGRHHLKSLSFAENVLGPGEAQVVLPLLPSSLETLILKDNHLGPDGMKGLAGWVDSGKASSLLNLDLDGTGLSEEEDDGHLEILWKAVEGKALKLESLTLSHNRWRLSNQMVVRLAACVGRGDLPNLETLDLEGNYDSSGIFLGPLGRALRKEAVPRLKMLNLKNIMMGYRRTPPNSQGAMSIFLGALRSADCPPDLKVEVELFCDYLTEDDIRALGAGRQSRLHTLDLNVRFPSAKGKIFFEELIAGGQELPFQCFRMRVWLSFQLFVGNKHLVNDNVNEAVNLVSRAIRMGRLDCVRKFDCCAFSNREGTGEEGKRAFFETMGLVRLPRLTQLLLTNMLTSDRSTSLLAQAVRDGFFSGLQRLDLRGDSVTSFRVQKLMQGVVGSEGGLPVLERFNLSGTSGGGGVGSLVPALRSGKFGGPNLGYLDLNCSDLTDQAVRALARAVGEGLLVQLYLLELSDNGDVTRRAWEEFLQAVRQIEKGFPRLETLGLGRSRAEKAGGPIRVGQSRAEEAGGAIVTALCSGKLPHLKYISPTCMVLDQEGAGVVGDAVRVGSFPRRLRSSPFQFRLHRGPVAINVDGLITAIAESAHGLPSCIGVLDLGGGRMGGRALTLLAASGRGGSRGKLPHLESLCLRRCEMNDGMLRWWGEVFLAHVCPKLKSLDLRENRIRREGVSAFLHPLAPQTLPQLRWLRFEGQEGLEGEEQRRDFASSVTALRGAAHQEGKLLKWTGEVEENSESGGSGQQGPGQQGGEEESDDSSEESESEGEDSSSEGGSSDDSEKAGDALA</sequence>
<organism evidence="5">
    <name type="scientific">Chromera velia CCMP2878</name>
    <dbReference type="NCBI Taxonomy" id="1169474"/>
    <lineage>
        <taxon>Eukaryota</taxon>
        <taxon>Sar</taxon>
        <taxon>Alveolata</taxon>
        <taxon>Colpodellida</taxon>
        <taxon>Chromeraceae</taxon>
        <taxon>Chromera</taxon>
    </lineage>
</organism>
<name>A0A0K6S9D9_9ALVE</name>
<keyword evidence="3" id="KW-0677">Repeat</keyword>
<dbReference type="GO" id="GO:0005096">
    <property type="term" value="F:GTPase activator activity"/>
    <property type="evidence" value="ECO:0007669"/>
    <property type="project" value="UniProtKB-KW"/>
</dbReference>
<dbReference type="SUPFAM" id="SSF52047">
    <property type="entry name" value="RNI-like"/>
    <property type="match status" value="2"/>
</dbReference>
<dbReference type="SMART" id="SM00368">
    <property type="entry name" value="LRR_RI"/>
    <property type="match status" value="4"/>
</dbReference>
<dbReference type="GO" id="GO:0006913">
    <property type="term" value="P:nucleocytoplasmic transport"/>
    <property type="evidence" value="ECO:0007669"/>
    <property type="project" value="TreeGrafter"/>
</dbReference>
<feature type="compositionally biased region" description="Basic and acidic residues" evidence="4">
    <location>
        <begin position="920"/>
        <end position="929"/>
    </location>
</feature>
<keyword evidence="1" id="KW-0343">GTPase activation</keyword>
<accession>A0A0K6S9D9</accession>
<keyword evidence="2" id="KW-0433">Leucine-rich repeat</keyword>
<dbReference type="InterPro" id="IPR001611">
    <property type="entry name" value="Leu-rich_rpt"/>
</dbReference>
<reference evidence="5" key="1">
    <citation type="submission" date="2014-11" db="EMBL/GenBank/DDBJ databases">
        <title>Molecular phylogeny of cliff fern family Woodsiaceae with morphological implications.</title>
        <authorList>
            <person name="Shao Y.-Z."/>
            <person name="Wei R."/>
            <person name="Zhang X.-C."/>
        </authorList>
    </citation>
    <scope>NUCLEOTIDE SEQUENCE</scope>
</reference>
<evidence type="ECO:0000256" key="4">
    <source>
        <dbReference type="SAM" id="MobiDB-lite"/>
    </source>
</evidence>
<evidence type="ECO:0000313" key="5">
    <source>
        <dbReference type="EMBL" id="CUC10176.1"/>
    </source>
</evidence>
<evidence type="ECO:0000256" key="3">
    <source>
        <dbReference type="ARBA" id="ARBA00022737"/>
    </source>
</evidence>
<feature type="compositionally biased region" description="Acidic residues" evidence="4">
    <location>
        <begin position="893"/>
        <end position="912"/>
    </location>
</feature>
<dbReference type="PANTHER" id="PTHR24113:SF12">
    <property type="entry name" value="RAN GTPASE-ACTIVATING PROTEIN 1"/>
    <property type="match status" value="1"/>
</dbReference>
<dbReference type="InterPro" id="IPR027038">
    <property type="entry name" value="RanGap"/>
</dbReference>
<dbReference type="GO" id="GO:0005634">
    <property type="term" value="C:nucleus"/>
    <property type="evidence" value="ECO:0007669"/>
    <property type="project" value="TreeGrafter"/>
</dbReference>
<feature type="region of interest" description="Disordered" evidence="4">
    <location>
        <begin position="1"/>
        <end position="22"/>
    </location>
</feature>
<proteinExistence type="predicted"/>
<dbReference type="Gene3D" id="3.80.10.10">
    <property type="entry name" value="Ribonuclease Inhibitor"/>
    <property type="match status" value="3"/>
</dbReference>
<dbReference type="InterPro" id="IPR032675">
    <property type="entry name" value="LRR_dom_sf"/>
</dbReference>
<gene>
    <name evidence="5" type="ORF">Cvel_28126.t2.CR1</name>
</gene>
<dbReference type="AlphaFoldDB" id="A0A0K6S9D9"/>
<protein>
    <submittedName>
        <fullName evidence="5">Uncharacterized protein</fullName>
    </submittedName>
</protein>
<evidence type="ECO:0000256" key="1">
    <source>
        <dbReference type="ARBA" id="ARBA00022468"/>
    </source>
</evidence>
<evidence type="ECO:0000256" key="2">
    <source>
        <dbReference type="ARBA" id="ARBA00022614"/>
    </source>
</evidence>
<dbReference type="GO" id="GO:0031267">
    <property type="term" value="F:small GTPase binding"/>
    <property type="evidence" value="ECO:0007669"/>
    <property type="project" value="TreeGrafter"/>
</dbReference>
<dbReference type="VEuPathDB" id="CryptoDB:Cvel_28126"/>
<dbReference type="Pfam" id="PF13516">
    <property type="entry name" value="LRR_6"/>
    <property type="match status" value="2"/>
</dbReference>